<gene>
    <name evidence="2" type="ORF">K458DRAFT_389850</name>
</gene>
<sequence>MPSPKQETISETPTHHEELSSRGPIHSHLAHELDAIDTAVAHLGLGLQRTWSPARQPYRARLPAREARGHSFPRQNDSFYADYSSDERDLHRENDRLEAECARLEALLKAERIKIATYEAILDTFKSAYCEVSKRKTPTKDPPGRIREEYIKVARNIDHGYAKACTTDAKFAPKAKLGELRCKAGLPEKAPLCKNNGDDLSNKLCSKHESKNEVDWEFQKLEEQHEWVLGSENNKLSPYTCI</sequence>
<proteinExistence type="predicted"/>
<evidence type="ECO:0000313" key="3">
    <source>
        <dbReference type="Proteomes" id="UP000799291"/>
    </source>
</evidence>
<organism evidence="2 3">
    <name type="scientific">Lentithecium fluviatile CBS 122367</name>
    <dbReference type="NCBI Taxonomy" id="1168545"/>
    <lineage>
        <taxon>Eukaryota</taxon>
        <taxon>Fungi</taxon>
        <taxon>Dikarya</taxon>
        <taxon>Ascomycota</taxon>
        <taxon>Pezizomycotina</taxon>
        <taxon>Dothideomycetes</taxon>
        <taxon>Pleosporomycetidae</taxon>
        <taxon>Pleosporales</taxon>
        <taxon>Massarineae</taxon>
        <taxon>Lentitheciaceae</taxon>
        <taxon>Lentithecium</taxon>
    </lineage>
</organism>
<dbReference type="EMBL" id="MU005584">
    <property type="protein sequence ID" value="KAF2683242.1"/>
    <property type="molecule type" value="Genomic_DNA"/>
</dbReference>
<name>A0A6G1IYB4_9PLEO</name>
<feature type="compositionally biased region" description="Polar residues" evidence="1">
    <location>
        <begin position="1"/>
        <end position="12"/>
    </location>
</feature>
<evidence type="ECO:0000313" key="2">
    <source>
        <dbReference type="EMBL" id="KAF2683242.1"/>
    </source>
</evidence>
<feature type="region of interest" description="Disordered" evidence="1">
    <location>
        <begin position="63"/>
        <end position="87"/>
    </location>
</feature>
<protein>
    <submittedName>
        <fullName evidence="2">Uncharacterized protein</fullName>
    </submittedName>
</protein>
<reference evidence="2" key="1">
    <citation type="journal article" date="2020" name="Stud. Mycol.">
        <title>101 Dothideomycetes genomes: a test case for predicting lifestyles and emergence of pathogens.</title>
        <authorList>
            <person name="Haridas S."/>
            <person name="Albert R."/>
            <person name="Binder M."/>
            <person name="Bloem J."/>
            <person name="Labutti K."/>
            <person name="Salamov A."/>
            <person name="Andreopoulos B."/>
            <person name="Baker S."/>
            <person name="Barry K."/>
            <person name="Bills G."/>
            <person name="Bluhm B."/>
            <person name="Cannon C."/>
            <person name="Castanera R."/>
            <person name="Culley D."/>
            <person name="Daum C."/>
            <person name="Ezra D."/>
            <person name="Gonzalez J."/>
            <person name="Henrissat B."/>
            <person name="Kuo A."/>
            <person name="Liang C."/>
            <person name="Lipzen A."/>
            <person name="Lutzoni F."/>
            <person name="Magnuson J."/>
            <person name="Mondo S."/>
            <person name="Nolan M."/>
            <person name="Ohm R."/>
            <person name="Pangilinan J."/>
            <person name="Park H.-J."/>
            <person name="Ramirez L."/>
            <person name="Alfaro M."/>
            <person name="Sun H."/>
            <person name="Tritt A."/>
            <person name="Yoshinaga Y."/>
            <person name="Zwiers L.-H."/>
            <person name="Turgeon B."/>
            <person name="Goodwin S."/>
            <person name="Spatafora J."/>
            <person name="Crous P."/>
            <person name="Grigoriev I."/>
        </authorList>
    </citation>
    <scope>NUCLEOTIDE SEQUENCE</scope>
    <source>
        <strain evidence="2">CBS 122367</strain>
    </source>
</reference>
<dbReference type="AlphaFoldDB" id="A0A6G1IYB4"/>
<dbReference type="Proteomes" id="UP000799291">
    <property type="component" value="Unassembled WGS sequence"/>
</dbReference>
<feature type="region of interest" description="Disordered" evidence="1">
    <location>
        <begin position="1"/>
        <end position="27"/>
    </location>
</feature>
<evidence type="ECO:0000256" key="1">
    <source>
        <dbReference type="SAM" id="MobiDB-lite"/>
    </source>
</evidence>
<accession>A0A6G1IYB4</accession>
<keyword evidence="3" id="KW-1185">Reference proteome</keyword>